<proteinExistence type="predicted"/>
<evidence type="ECO:0000256" key="1">
    <source>
        <dbReference type="SAM" id="Phobius"/>
    </source>
</evidence>
<keyword evidence="1" id="KW-1133">Transmembrane helix</keyword>
<protein>
    <submittedName>
        <fullName evidence="2">Uncharacterized protein</fullName>
    </submittedName>
</protein>
<name>A0ABY9IFF1_9ACTN</name>
<organism evidence="2 3">
    <name type="scientific">Streptomyces laculatispora</name>
    <dbReference type="NCBI Taxonomy" id="887464"/>
    <lineage>
        <taxon>Bacteria</taxon>
        <taxon>Bacillati</taxon>
        <taxon>Actinomycetota</taxon>
        <taxon>Actinomycetes</taxon>
        <taxon>Kitasatosporales</taxon>
        <taxon>Streptomycetaceae</taxon>
        <taxon>Streptomyces</taxon>
    </lineage>
</organism>
<reference evidence="2 3" key="1">
    <citation type="submission" date="2023-03" db="EMBL/GenBank/DDBJ databases">
        <title>Isolation and description of six Streptomyces strains from soil environments, able to metabolize different microbial glucans.</title>
        <authorList>
            <person name="Widen T."/>
            <person name="Larsbrink J."/>
        </authorList>
    </citation>
    <scope>NUCLEOTIDE SEQUENCE [LARGE SCALE GENOMIC DNA]</scope>
    <source>
        <strain evidence="2 3">Mut2</strain>
    </source>
</reference>
<accession>A0ABY9IFF1</accession>
<evidence type="ECO:0000313" key="3">
    <source>
        <dbReference type="Proteomes" id="UP001229952"/>
    </source>
</evidence>
<dbReference type="RefSeq" id="WP_306091620.1">
    <property type="nucleotide sequence ID" value="NZ_CP120992.1"/>
</dbReference>
<keyword evidence="1" id="KW-0472">Membrane</keyword>
<dbReference type="EMBL" id="CP120992">
    <property type="protein sequence ID" value="WLQ44296.1"/>
    <property type="molecule type" value="Genomic_DNA"/>
</dbReference>
<evidence type="ECO:0000313" key="2">
    <source>
        <dbReference type="EMBL" id="WLQ44296.1"/>
    </source>
</evidence>
<keyword evidence="1" id="KW-0812">Transmembrane</keyword>
<dbReference type="Proteomes" id="UP001229952">
    <property type="component" value="Chromosome"/>
</dbReference>
<feature type="transmembrane region" description="Helical" evidence="1">
    <location>
        <begin position="63"/>
        <end position="83"/>
    </location>
</feature>
<sequence length="288" mass="31471">MNNSNSSFKLEGFMKLLHRSLRKSKTAAGAAISKRLEETIESTEYWAKRMPREAVRALHKERLFGIASGGISLITGLLVWPALADSSALAVPALVSGLSGLAALTIAAPYISGLSDRSEDSIKLGGAYGAINRELLRAREAGVAESMKNASQLSEIFGQFDCVEERRDCLGIPVRPPMLNAYGVPLHEERERPVHALPIAPRKYTERSVSSARMDRGRTVVVDQDAVATLIYLLANQLASQNKDSTVLHRSFPVQSENWEEAAPGHHLESHRQLALPFESSRSSDSGR</sequence>
<feature type="transmembrane region" description="Helical" evidence="1">
    <location>
        <begin position="89"/>
        <end position="111"/>
    </location>
</feature>
<keyword evidence="3" id="KW-1185">Reference proteome</keyword>
<gene>
    <name evidence="2" type="ORF">P8A22_32940</name>
</gene>